<evidence type="ECO:0000256" key="3">
    <source>
        <dbReference type="ARBA" id="ARBA00023125"/>
    </source>
</evidence>
<dbReference type="Proteomes" id="UP000241167">
    <property type="component" value="Unassembled WGS sequence"/>
</dbReference>
<sequence>MSDDAPARRRPSGLGRGLSSLLGEVAQEAPISAGGASAARGGVQMMPVSSIEPHLDQPRRHFDEAALAELAESIQTRGLIQPIVVRPHGHRYQIVAGERRWRAAQKARLHEVPVIVREFNDAETLEVALLENIQRQDLNAIEEAEGYRRLIHEYGHTQEELGKIVNKSRSHVANLLRLLDLPETVRTMVVEGELSMGHARALVTAAEPETIAREVVDRGLSVRDTEKLARFGKPNRERQQRLDYKPGSSADIDALERQLGDMLGLKVQIKHGPTGGAVMLNYSTLDQLDMICQRLSGEKI</sequence>
<dbReference type="InterPro" id="IPR036086">
    <property type="entry name" value="ParB/Sulfiredoxin_sf"/>
</dbReference>
<dbReference type="InterPro" id="IPR057240">
    <property type="entry name" value="ParB_dimer_C"/>
</dbReference>
<comment type="function">
    <text evidence="4">Involved in chromosome partition. Localize to both poles of the predivisional cell following completion of DNA replication. Binds to the DNA origin of replication.</text>
</comment>
<keyword evidence="3" id="KW-0238">DNA-binding</keyword>
<dbReference type="InterPro" id="IPR050336">
    <property type="entry name" value="Chromosome_partition/occlusion"/>
</dbReference>
<organism evidence="6 7">
    <name type="scientific">Allosphingosinicella deserti</name>
    <dbReference type="NCBI Taxonomy" id="2116704"/>
    <lineage>
        <taxon>Bacteria</taxon>
        <taxon>Pseudomonadati</taxon>
        <taxon>Pseudomonadota</taxon>
        <taxon>Alphaproteobacteria</taxon>
        <taxon>Sphingomonadales</taxon>
        <taxon>Sphingomonadaceae</taxon>
        <taxon>Allosphingosinicella</taxon>
    </lineage>
</organism>
<evidence type="ECO:0000259" key="5">
    <source>
        <dbReference type="SMART" id="SM00470"/>
    </source>
</evidence>
<evidence type="ECO:0000256" key="1">
    <source>
        <dbReference type="ARBA" id="ARBA00006295"/>
    </source>
</evidence>
<dbReference type="Pfam" id="PF17762">
    <property type="entry name" value="HTH_ParB"/>
    <property type="match status" value="1"/>
</dbReference>
<dbReference type="CDD" id="cd16393">
    <property type="entry name" value="SPO0J_N"/>
    <property type="match status" value="1"/>
</dbReference>
<dbReference type="SMART" id="SM00470">
    <property type="entry name" value="ParB"/>
    <property type="match status" value="1"/>
</dbReference>
<dbReference type="PANTHER" id="PTHR33375:SF1">
    <property type="entry name" value="CHROMOSOME-PARTITIONING PROTEIN PARB-RELATED"/>
    <property type="match status" value="1"/>
</dbReference>
<dbReference type="RefSeq" id="WP_106511729.1">
    <property type="nucleotide sequence ID" value="NZ_PXYI01000002.1"/>
</dbReference>
<dbReference type="Gene3D" id="1.10.10.2830">
    <property type="match status" value="1"/>
</dbReference>
<reference evidence="6 7" key="1">
    <citation type="submission" date="2018-03" db="EMBL/GenBank/DDBJ databases">
        <title>The draft genome of Sphingosinicella sp. GL-C-18.</title>
        <authorList>
            <person name="Liu L."/>
            <person name="Li L."/>
            <person name="Liang L."/>
            <person name="Zhang X."/>
            <person name="Wang T."/>
        </authorList>
    </citation>
    <scope>NUCLEOTIDE SEQUENCE [LARGE SCALE GENOMIC DNA]</scope>
    <source>
        <strain evidence="6 7">GL-C-18</strain>
    </source>
</reference>
<dbReference type="GO" id="GO:0007059">
    <property type="term" value="P:chromosome segregation"/>
    <property type="evidence" value="ECO:0007669"/>
    <property type="project" value="UniProtKB-KW"/>
</dbReference>
<comment type="similarity">
    <text evidence="1">Belongs to the ParB family.</text>
</comment>
<dbReference type="AlphaFoldDB" id="A0A2P7QUD3"/>
<keyword evidence="7" id="KW-1185">Reference proteome</keyword>
<keyword evidence="2" id="KW-0159">Chromosome partition</keyword>
<evidence type="ECO:0000256" key="4">
    <source>
        <dbReference type="ARBA" id="ARBA00025472"/>
    </source>
</evidence>
<evidence type="ECO:0000313" key="6">
    <source>
        <dbReference type="EMBL" id="PSJ41568.1"/>
    </source>
</evidence>
<dbReference type="NCBIfam" id="TIGR00180">
    <property type="entry name" value="parB_part"/>
    <property type="match status" value="1"/>
</dbReference>
<proteinExistence type="inferred from homology"/>
<feature type="domain" description="ParB-like N-terminal" evidence="5">
    <location>
        <begin position="44"/>
        <end position="133"/>
    </location>
</feature>
<dbReference type="EMBL" id="PXYI01000002">
    <property type="protein sequence ID" value="PSJ41568.1"/>
    <property type="molecule type" value="Genomic_DNA"/>
</dbReference>
<dbReference type="GO" id="GO:0005694">
    <property type="term" value="C:chromosome"/>
    <property type="evidence" value="ECO:0007669"/>
    <property type="project" value="TreeGrafter"/>
</dbReference>
<dbReference type="GO" id="GO:0045881">
    <property type="term" value="P:positive regulation of sporulation resulting in formation of a cellular spore"/>
    <property type="evidence" value="ECO:0007669"/>
    <property type="project" value="TreeGrafter"/>
</dbReference>
<evidence type="ECO:0000313" key="7">
    <source>
        <dbReference type="Proteomes" id="UP000241167"/>
    </source>
</evidence>
<comment type="caution">
    <text evidence="6">The sequence shown here is derived from an EMBL/GenBank/DDBJ whole genome shotgun (WGS) entry which is preliminary data.</text>
</comment>
<accession>A0A2P7QUD3</accession>
<dbReference type="OrthoDB" id="9802051at2"/>
<dbReference type="InterPro" id="IPR041468">
    <property type="entry name" value="HTH_ParB/Spo0J"/>
</dbReference>
<dbReference type="InterPro" id="IPR003115">
    <property type="entry name" value="ParB_N"/>
</dbReference>
<dbReference type="Pfam" id="PF02195">
    <property type="entry name" value="ParB_N"/>
    <property type="match status" value="1"/>
</dbReference>
<dbReference type="InterPro" id="IPR004437">
    <property type="entry name" value="ParB/RepB/Spo0J"/>
</dbReference>
<protein>
    <submittedName>
        <fullName evidence="6">Chromosome partitioning protein ParB</fullName>
    </submittedName>
</protein>
<name>A0A2P7QUD3_9SPHN</name>
<dbReference type="FunFam" id="1.10.10.2830:FF:000001">
    <property type="entry name" value="Chromosome partitioning protein ParB"/>
    <property type="match status" value="1"/>
</dbReference>
<dbReference type="SUPFAM" id="SSF110849">
    <property type="entry name" value="ParB/Sulfiredoxin"/>
    <property type="match status" value="1"/>
</dbReference>
<dbReference type="FunFam" id="3.90.1530.30:FF:000001">
    <property type="entry name" value="Chromosome partitioning protein ParB"/>
    <property type="match status" value="1"/>
</dbReference>
<evidence type="ECO:0000256" key="2">
    <source>
        <dbReference type="ARBA" id="ARBA00022829"/>
    </source>
</evidence>
<dbReference type="Gene3D" id="3.90.1530.30">
    <property type="match status" value="1"/>
</dbReference>
<dbReference type="PANTHER" id="PTHR33375">
    <property type="entry name" value="CHROMOSOME-PARTITIONING PROTEIN PARB-RELATED"/>
    <property type="match status" value="1"/>
</dbReference>
<dbReference type="GO" id="GO:0003677">
    <property type="term" value="F:DNA binding"/>
    <property type="evidence" value="ECO:0007669"/>
    <property type="project" value="UniProtKB-KW"/>
</dbReference>
<dbReference type="Pfam" id="PF23552">
    <property type="entry name" value="ParB_C"/>
    <property type="match status" value="1"/>
</dbReference>
<gene>
    <name evidence="6" type="ORF">C7I55_04465</name>
</gene>